<evidence type="ECO:0000256" key="4">
    <source>
        <dbReference type="ARBA" id="ARBA00022692"/>
    </source>
</evidence>
<gene>
    <name evidence="9" type="ORF">O3P69_011519</name>
</gene>
<feature type="transmembrane region" description="Helical" evidence="7">
    <location>
        <begin position="460"/>
        <end position="484"/>
    </location>
</feature>
<evidence type="ECO:0000256" key="8">
    <source>
        <dbReference type="SAM" id="MobiDB-lite"/>
    </source>
</evidence>
<evidence type="ECO:0000256" key="2">
    <source>
        <dbReference type="ARBA" id="ARBA00008789"/>
    </source>
</evidence>
<dbReference type="PANTHER" id="PTHR16024">
    <property type="entry name" value="XK-RELATED PROTEIN"/>
    <property type="match status" value="1"/>
</dbReference>
<dbReference type="Proteomes" id="UP001487740">
    <property type="component" value="Unassembled WGS sequence"/>
</dbReference>
<evidence type="ECO:0000256" key="3">
    <source>
        <dbReference type="ARBA" id="ARBA00022475"/>
    </source>
</evidence>
<comment type="subcellular location">
    <subcellularLocation>
        <location evidence="1">Cell membrane</location>
        <topology evidence="1">Multi-pass membrane protein</topology>
    </subcellularLocation>
    <subcellularLocation>
        <location evidence="7">Membrane</location>
        <topology evidence="7">Multi-pass membrane protein</topology>
    </subcellularLocation>
</comment>
<comment type="caution">
    <text evidence="9">The sequence shown here is derived from an EMBL/GenBank/DDBJ whole genome shotgun (WGS) entry which is preliminary data.</text>
</comment>
<keyword evidence="3" id="KW-1003">Cell membrane</keyword>
<dbReference type="PANTHER" id="PTHR16024:SF6">
    <property type="entry name" value="XK-RELATED PROTEIN"/>
    <property type="match status" value="1"/>
</dbReference>
<proteinExistence type="inferred from homology"/>
<dbReference type="EMBL" id="JARAKH010000038">
    <property type="protein sequence ID" value="KAK8383055.1"/>
    <property type="molecule type" value="Genomic_DNA"/>
</dbReference>
<evidence type="ECO:0000256" key="7">
    <source>
        <dbReference type="RuleBase" id="RU910716"/>
    </source>
</evidence>
<feature type="transmembrane region" description="Helical" evidence="7">
    <location>
        <begin position="386"/>
        <end position="404"/>
    </location>
</feature>
<feature type="region of interest" description="Disordered" evidence="8">
    <location>
        <begin position="257"/>
        <end position="282"/>
    </location>
</feature>
<evidence type="ECO:0000256" key="1">
    <source>
        <dbReference type="ARBA" id="ARBA00004651"/>
    </source>
</evidence>
<feature type="transmembrane region" description="Helical" evidence="7">
    <location>
        <begin position="425"/>
        <end position="448"/>
    </location>
</feature>
<keyword evidence="6 7" id="KW-0472">Membrane</keyword>
<keyword evidence="10" id="KW-1185">Reference proteome</keyword>
<accession>A0AAW0T7Y4</accession>
<sequence length="488" mass="52993">MARKGNVNGGFEGDPETGTARPAAVNRVNRRQAAASYGGRTSGGFLGTEVTGESIPVTLFVAGSVAAKNPHAGKEVATQTDSSPATVTSWRILRTQPGDDTDAASRGSVSSDYVVMETRALGYHVSAQTQDAHLFRYSEEQVLEMVIAWQMITLFIPTTWYLLLYVADQVSSVVVAANLCLAGEEWWCGLSITFLVLPSLVINAYAYEQLVHPDIATVAPVNKWLARGLFLLQVAPHYLIGRKVLWCFRAWRAESWPSKRRPPRRPPPGSLGKTPQELWDQAKEETESSTTKWFHSLLESVPQLSVQSYILMVLLSPDESTHSEGIVMNTGLVVSVIVSLTSASSGLASVVSERAWERVAASLAIFFTLGSRVMVCSGVGTIHPALWFAPVAAATFLGFVTKLAESTEQTYRAILAKAHKYLFNGFVMAVVCPPFDTVGLFCSAPYVLAGLCFLTLRPDTFANIAVFIMSIVGQVVWLAVGFFVTGDK</sequence>
<dbReference type="InterPro" id="IPR018629">
    <property type="entry name" value="XK-rel"/>
</dbReference>
<evidence type="ECO:0000256" key="5">
    <source>
        <dbReference type="ARBA" id="ARBA00022989"/>
    </source>
</evidence>
<evidence type="ECO:0000313" key="10">
    <source>
        <dbReference type="Proteomes" id="UP001487740"/>
    </source>
</evidence>
<keyword evidence="4 7" id="KW-0812">Transmembrane</keyword>
<keyword evidence="5 7" id="KW-1133">Transmembrane helix</keyword>
<evidence type="ECO:0000256" key="6">
    <source>
        <dbReference type="ARBA" id="ARBA00023136"/>
    </source>
</evidence>
<reference evidence="9 10" key="1">
    <citation type="submission" date="2023-03" db="EMBL/GenBank/DDBJ databases">
        <title>High-quality genome of Scylla paramamosain provides insights in environmental adaptation.</title>
        <authorList>
            <person name="Zhang L."/>
        </authorList>
    </citation>
    <scope>NUCLEOTIDE SEQUENCE [LARGE SCALE GENOMIC DNA]</scope>
    <source>
        <strain evidence="9">LZ_2023a</strain>
        <tissue evidence="9">Muscle</tissue>
    </source>
</reference>
<name>A0AAW0T7Y4_SCYPA</name>
<organism evidence="9 10">
    <name type="scientific">Scylla paramamosain</name>
    <name type="common">Mud crab</name>
    <dbReference type="NCBI Taxonomy" id="85552"/>
    <lineage>
        <taxon>Eukaryota</taxon>
        <taxon>Metazoa</taxon>
        <taxon>Ecdysozoa</taxon>
        <taxon>Arthropoda</taxon>
        <taxon>Crustacea</taxon>
        <taxon>Multicrustacea</taxon>
        <taxon>Malacostraca</taxon>
        <taxon>Eumalacostraca</taxon>
        <taxon>Eucarida</taxon>
        <taxon>Decapoda</taxon>
        <taxon>Pleocyemata</taxon>
        <taxon>Brachyura</taxon>
        <taxon>Eubrachyura</taxon>
        <taxon>Portunoidea</taxon>
        <taxon>Portunidae</taxon>
        <taxon>Portuninae</taxon>
        <taxon>Scylla</taxon>
    </lineage>
</organism>
<evidence type="ECO:0000313" key="9">
    <source>
        <dbReference type="EMBL" id="KAK8383055.1"/>
    </source>
</evidence>
<dbReference type="GO" id="GO:0005886">
    <property type="term" value="C:plasma membrane"/>
    <property type="evidence" value="ECO:0007669"/>
    <property type="project" value="UniProtKB-SubCell"/>
</dbReference>
<protein>
    <recommendedName>
        <fullName evidence="7">XK-related protein</fullName>
    </recommendedName>
</protein>
<dbReference type="AlphaFoldDB" id="A0AAW0T7Y4"/>
<dbReference type="InterPro" id="IPR050895">
    <property type="entry name" value="XK-related_scramblase"/>
</dbReference>
<dbReference type="Pfam" id="PF09815">
    <property type="entry name" value="XK-related"/>
    <property type="match status" value="1"/>
</dbReference>
<comment type="similarity">
    <text evidence="2 7">Belongs to the XK family.</text>
</comment>
<feature type="region of interest" description="Disordered" evidence="8">
    <location>
        <begin position="1"/>
        <end position="25"/>
    </location>
</feature>